<gene>
    <name evidence="2" type="ORF">THAOC_01104</name>
</gene>
<keyword evidence="3" id="KW-1185">Reference proteome</keyword>
<sequence length="227" mass="25009">MICPVAVLPPATRLNNASTAKKAFLIVAEKGIPLAGRCCYQRRFDFFAARSGQAAPSSGILKFLASSCRRRPSRPRLSRGRPRHARPRAGYVTVPWTRRAFTHGPPTLRSPRKPRRRPSRPRLSRGRPRHARPPGRIRDCPMDSPSLHARTADASPSPQVSPLQQSQRDRRSVARVARHHRLVASSPTPLVTWDCASASLPLISSSLLPRPAVSNLGQLGARRSAIT</sequence>
<feature type="region of interest" description="Disordered" evidence="1">
    <location>
        <begin position="71"/>
        <end position="174"/>
    </location>
</feature>
<dbReference type="Proteomes" id="UP000266841">
    <property type="component" value="Unassembled WGS sequence"/>
</dbReference>
<accession>K0TJ18</accession>
<evidence type="ECO:0000313" key="2">
    <source>
        <dbReference type="EMBL" id="EJK77084.1"/>
    </source>
</evidence>
<evidence type="ECO:0000256" key="1">
    <source>
        <dbReference type="SAM" id="MobiDB-lite"/>
    </source>
</evidence>
<feature type="compositionally biased region" description="Basic residues" evidence="1">
    <location>
        <begin position="110"/>
        <end position="135"/>
    </location>
</feature>
<dbReference type="EMBL" id="AGNL01001339">
    <property type="protein sequence ID" value="EJK77084.1"/>
    <property type="molecule type" value="Genomic_DNA"/>
</dbReference>
<proteinExistence type="predicted"/>
<reference evidence="2 3" key="1">
    <citation type="journal article" date="2012" name="Genome Biol.">
        <title>Genome and low-iron response of an oceanic diatom adapted to chronic iron limitation.</title>
        <authorList>
            <person name="Lommer M."/>
            <person name="Specht M."/>
            <person name="Roy A.S."/>
            <person name="Kraemer L."/>
            <person name="Andreson R."/>
            <person name="Gutowska M.A."/>
            <person name="Wolf J."/>
            <person name="Bergner S.V."/>
            <person name="Schilhabel M.B."/>
            <person name="Klostermeier U.C."/>
            <person name="Beiko R.G."/>
            <person name="Rosenstiel P."/>
            <person name="Hippler M."/>
            <person name="Laroche J."/>
        </authorList>
    </citation>
    <scope>NUCLEOTIDE SEQUENCE [LARGE SCALE GENOMIC DNA]</scope>
    <source>
        <strain evidence="2 3">CCMP1005</strain>
    </source>
</reference>
<evidence type="ECO:0000313" key="3">
    <source>
        <dbReference type="Proteomes" id="UP000266841"/>
    </source>
</evidence>
<organism evidence="2 3">
    <name type="scientific">Thalassiosira oceanica</name>
    <name type="common">Marine diatom</name>
    <dbReference type="NCBI Taxonomy" id="159749"/>
    <lineage>
        <taxon>Eukaryota</taxon>
        <taxon>Sar</taxon>
        <taxon>Stramenopiles</taxon>
        <taxon>Ochrophyta</taxon>
        <taxon>Bacillariophyta</taxon>
        <taxon>Coscinodiscophyceae</taxon>
        <taxon>Thalassiosirophycidae</taxon>
        <taxon>Thalassiosirales</taxon>
        <taxon>Thalassiosiraceae</taxon>
        <taxon>Thalassiosira</taxon>
    </lineage>
</organism>
<feature type="compositionally biased region" description="Basic residues" evidence="1">
    <location>
        <begin position="71"/>
        <end position="87"/>
    </location>
</feature>
<dbReference type="AlphaFoldDB" id="K0TJ18"/>
<protein>
    <submittedName>
        <fullName evidence="2">Uncharacterized protein</fullName>
    </submittedName>
</protein>
<feature type="compositionally biased region" description="Low complexity" evidence="1">
    <location>
        <begin position="155"/>
        <end position="166"/>
    </location>
</feature>
<comment type="caution">
    <text evidence="2">The sequence shown here is derived from an EMBL/GenBank/DDBJ whole genome shotgun (WGS) entry which is preliminary data.</text>
</comment>
<name>K0TJ18_THAOC</name>